<dbReference type="EMBL" id="JBHSDU010000001">
    <property type="protein sequence ID" value="MFC4307730.1"/>
    <property type="molecule type" value="Genomic_DNA"/>
</dbReference>
<dbReference type="InterPro" id="IPR002821">
    <property type="entry name" value="Hydantoinase_A"/>
</dbReference>
<comment type="similarity">
    <text evidence="1">Belongs to the oxoprolinase family.</text>
</comment>
<proteinExistence type="inferred from homology"/>
<evidence type="ECO:0000313" key="7">
    <source>
        <dbReference type="EMBL" id="MFC4307730.1"/>
    </source>
</evidence>
<reference evidence="8" key="1">
    <citation type="journal article" date="2019" name="Int. J. Syst. Evol. Microbiol.">
        <title>The Global Catalogue of Microorganisms (GCM) 10K type strain sequencing project: providing services to taxonomists for standard genome sequencing and annotation.</title>
        <authorList>
            <consortium name="The Broad Institute Genomics Platform"/>
            <consortium name="The Broad Institute Genome Sequencing Center for Infectious Disease"/>
            <person name="Wu L."/>
            <person name="Ma J."/>
        </authorList>
    </citation>
    <scope>NUCLEOTIDE SEQUENCE [LARGE SCALE GENOMIC DNA]</scope>
    <source>
        <strain evidence="8">CGMCC 1.10759</strain>
    </source>
</reference>
<dbReference type="InterPro" id="IPR049517">
    <property type="entry name" value="ACX-like_C"/>
</dbReference>
<feature type="domain" description="Hydantoinase/oxoprolinase N-terminal" evidence="5">
    <location>
        <begin position="19"/>
        <end position="197"/>
    </location>
</feature>
<organism evidence="7 8">
    <name type="scientific">Steroidobacter flavus</name>
    <dbReference type="NCBI Taxonomy" id="1842136"/>
    <lineage>
        <taxon>Bacteria</taxon>
        <taxon>Pseudomonadati</taxon>
        <taxon>Pseudomonadota</taxon>
        <taxon>Gammaproteobacteria</taxon>
        <taxon>Steroidobacterales</taxon>
        <taxon>Steroidobacteraceae</taxon>
        <taxon>Steroidobacter</taxon>
    </lineage>
</organism>
<keyword evidence="8" id="KW-1185">Reference proteome</keyword>
<dbReference type="Pfam" id="PF19278">
    <property type="entry name" value="Hydant_A_C"/>
    <property type="match status" value="1"/>
</dbReference>
<dbReference type="RefSeq" id="WP_380594239.1">
    <property type="nucleotide sequence ID" value="NZ_JBHSDU010000001.1"/>
</dbReference>
<dbReference type="Pfam" id="PF02538">
    <property type="entry name" value="Hydantoinase_B"/>
    <property type="match status" value="1"/>
</dbReference>
<dbReference type="Pfam" id="PF01968">
    <property type="entry name" value="Hydantoinase_A"/>
    <property type="match status" value="1"/>
</dbReference>
<dbReference type="PANTHER" id="PTHR11365">
    <property type="entry name" value="5-OXOPROLINASE RELATED"/>
    <property type="match status" value="1"/>
</dbReference>
<feature type="coiled-coil region" evidence="2">
    <location>
        <begin position="935"/>
        <end position="962"/>
    </location>
</feature>
<evidence type="ECO:0000259" key="4">
    <source>
        <dbReference type="Pfam" id="PF02538"/>
    </source>
</evidence>
<feature type="domain" description="Hydantoinase A/oxoprolinase" evidence="3">
    <location>
        <begin position="217"/>
        <end position="531"/>
    </location>
</feature>
<evidence type="ECO:0000259" key="5">
    <source>
        <dbReference type="Pfam" id="PF05378"/>
    </source>
</evidence>
<evidence type="ECO:0000256" key="1">
    <source>
        <dbReference type="ARBA" id="ARBA00010403"/>
    </source>
</evidence>
<dbReference type="Proteomes" id="UP001595904">
    <property type="component" value="Unassembled WGS sequence"/>
</dbReference>
<dbReference type="InterPro" id="IPR045079">
    <property type="entry name" value="Oxoprolinase-like"/>
</dbReference>
<dbReference type="PANTHER" id="PTHR11365:SF23">
    <property type="entry name" value="HYPOTHETICAL 5-OXOPROLINASE (EUROFUNG)-RELATED"/>
    <property type="match status" value="1"/>
</dbReference>
<accession>A0ABV8SKA1</accession>
<dbReference type="InterPro" id="IPR003692">
    <property type="entry name" value="Hydantoinase_B"/>
</dbReference>
<feature type="domain" description="Acetophenone carboxylase-like C-terminal" evidence="6">
    <location>
        <begin position="683"/>
        <end position="738"/>
    </location>
</feature>
<name>A0ABV8SKA1_9GAMM</name>
<evidence type="ECO:0000313" key="8">
    <source>
        <dbReference type="Proteomes" id="UP001595904"/>
    </source>
</evidence>
<sequence>MSAAKERGHDGRDAGRWQFWIDRGGTFTDVIGRRPDGELLTLKLLSENPQRYRDAAVQGIRELLQLAADAPIPSERIDAVKMGTTVATNALLERKGDRTVLLVTRGFADALRIAYQHRPKLFVRHIELPSLLYEEVVEIDERVAADGSVVRSLDLAAAEQSLRAVFALGIRSCAIVLMHGYRFPEHERLLGALARRIGFSQVSVSHEVSPLMKLVSRGDTTVVDAYLSPVLRRYVEQVASQLPGVRLQFMQSSGGLTDAHQFQGKDAILSGPAGGIVGAVRAANEAGFSKIIGFDMGGTSTDVAHYAGEYERAFDTEVAGVRLRAPIMQIHTVAAGGGSICRFDGVRLRVGPESAGADPGPAAYRRGGPLTVTDANVLLGRIQPEFFPAVFGPGGDERLDAAAVKAKFAALAAQVATSLARRLGRDQVATQGSSATVDGASGDVAGAPAHTEESIAAGCIRVAVENMANAIKKISVQRGHDVTEYTLVCFGGAAGQHACLVADALGMQTVYIHPLAGVLSAYGIGLADVTSMKQQAVEAELRDDVLTGLQPAFATLETSAREALLTQGVPLERIRVERKLAIKYAGTDSTLQLSPGASAATASGSLRSEPGQREKINSVAEETNQTPSSQLAERFYDEYRQRYGFLMSGRALVIESISVEAIGASHQSGSRSTATGMGAALPAPIDARPVYFDKAWQTTPFFDRPSLSPGAKLPGPAVIRERNTTIVIEPGWQAEVTSQNHLVLRRTEPLRREHAIGTQADPVLLEVFNNLFMAIAEQMGVTLANTATSVNIKERLDFSCALFDEAGHLIANAPHMPVHLGSMGESVQEILRRRATTMRRGDVFVLNAPYAGGTHLPDVTVVMPVFIADAKQPTFFVAARGHHADIGGSTPGSMPANSTHIEEEGVLLDNVPLVANGVFLEAEMRKLLTAGKYPARNVEQNLADLRAQVAACQKGAAELEAMVRHFSLPVVQAYMQHVQNNAEEAVRRVIDALHDGEFTYAMDNGASVKATIRIDSKSRSATIDFTGTSPQQPNNFNAPVSVTRAAVLYVFRTLVDDEIPMNAGCLKPLNIVVSPGSMLNPQAPAAVVAGNVETSQVVTDCLYGALGVLAASQGTMNNFTFGDGQHQYYETIAGGSGAGPDFDGTDAVQTHMTNSRLTDPEVLEWRFPVRLDAFSIRRGSGGAGSHKGGDGVERRVRFLKPMTANLLANHRIVAPFGVNGGQPAQIGKNWIERANGSVEHFGATHTAQLDKDDVFVIQTPGGGGFG</sequence>
<evidence type="ECO:0000259" key="3">
    <source>
        <dbReference type="Pfam" id="PF01968"/>
    </source>
</evidence>
<evidence type="ECO:0000256" key="2">
    <source>
        <dbReference type="SAM" id="Coils"/>
    </source>
</evidence>
<protein>
    <submittedName>
        <fullName evidence="7">Hydantoinase B/oxoprolinase family protein</fullName>
    </submittedName>
</protein>
<dbReference type="Pfam" id="PF05378">
    <property type="entry name" value="Hydant_A_N"/>
    <property type="match status" value="1"/>
</dbReference>
<feature type="domain" description="Hydantoinase B/oxoprolinase" evidence="4">
    <location>
        <begin position="761"/>
        <end position="1266"/>
    </location>
</feature>
<keyword evidence="2" id="KW-0175">Coiled coil</keyword>
<dbReference type="InterPro" id="IPR008040">
    <property type="entry name" value="Hydant_A_N"/>
</dbReference>
<comment type="caution">
    <text evidence="7">The sequence shown here is derived from an EMBL/GenBank/DDBJ whole genome shotgun (WGS) entry which is preliminary data.</text>
</comment>
<gene>
    <name evidence="7" type="ORF">ACFPN2_01435</name>
</gene>
<evidence type="ECO:0000259" key="6">
    <source>
        <dbReference type="Pfam" id="PF19278"/>
    </source>
</evidence>